<dbReference type="Proteomes" id="UP001240236">
    <property type="component" value="Unassembled WGS sequence"/>
</dbReference>
<gene>
    <name evidence="2" type="ORF">J2S42_007243</name>
</gene>
<accession>A0AAE3W8E7</accession>
<feature type="region of interest" description="Disordered" evidence="1">
    <location>
        <begin position="1"/>
        <end position="21"/>
    </location>
</feature>
<dbReference type="AlphaFoldDB" id="A0AAE3W8E7"/>
<dbReference type="EMBL" id="JAUSUZ010000001">
    <property type="protein sequence ID" value="MDQ0370574.1"/>
    <property type="molecule type" value="Genomic_DNA"/>
</dbReference>
<organism evidence="2 3">
    <name type="scientific">Catenuloplanes indicus</name>
    <dbReference type="NCBI Taxonomy" id="137267"/>
    <lineage>
        <taxon>Bacteria</taxon>
        <taxon>Bacillati</taxon>
        <taxon>Actinomycetota</taxon>
        <taxon>Actinomycetes</taxon>
        <taxon>Micromonosporales</taxon>
        <taxon>Micromonosporaceae</taxon>
        <taxon>Catenuloplanes</taxon>
    </lineage>
</organism>
<dbReference type="RefSeq" id="WP_307246643.1">
    <property type="nucleotide sequence ID" value="NZ_JAUSUZ010000001.1"/>
</dbReference>
<sequence>MVARSPERPAPPGPARLGGGRPLLYPVPAADLPAPLRARATPGARFAGAVFPLTLPPVRRGERFAGARLTVDLRHPDPVRALAVHADAGEFGLPPDGDPTTPIGWRARCALAGRLRPVHRAAIADGAGTSRFGWRFTDHRAAPDLPRELAGHALLEIPESVSTLLGFLSVEVSLTGGPRPGPLRPRRFSVPVPVSPAPAPATLLWLAAAPGPHATGTGTGRYGVAVAEVLARIARGCGLGARRVLPAPDGARFAALPVDTDVAGLAAALTTAVPHAPDERIRFALHRTLAAGTAPAGDALTTLLEAAAVRSALAEHRDATFALVVPDALFRDAIAGGDGPPDPAAFRRITADGGGHAWLYLRRPGLPG</sequence>
<protein>
    <submittedName>
        <fullName evidence="2">Uncharacterized protein</fullName>
    </submittedName>
</protein>
<proteinExistence type="predicted"/>
<evidence type="ECO:0000313" key="2">
    <source>
        <dbReference type="EMBL" id="MDQ0370574.1"/>
    </source>
</evidence>
<reference evidence="2 3" key="1">
    <citation type="submission" date="2023-07" db="EMBL/GenBank/DDBJ databases">
        <title>Sequencing the genomes of 1000 actinobacteria strains.</title>
        <authorList>
            <person name="Klenk H.-P."/>
        </authorList>
    </citation>
    <scope>NUCLEOTIDE SEQUENCE [LARGE SCALE GENOMIC DNA]</scope>
    <source>
        <strain evidence="2 3">DSM 44709</strain>
    </source>
</reference>
<comment type="caution">
    <text evidence="2">The sequence shown here is derived from an EMBL/GenBank/DDBJ whole genome shotgun (WGS) entry which is preliminary data.</text>
</comment>
<keyword evidence="3" id="KW-1185">Reference proteome</keyword>
<evidence type="ECO:0000313" key="3">
    <source>
        <dbReference type="Proteomes" id="UP001240236"/>
    </source>
</evidence>
<name>A0AAE3W8E7_9ACTN</name>
<evidence type="ECO:0000256" key="1">
    <source>
        <dbReference type="SAM" id="MobiDB-lite"/>
    </source>
</evidence>